<feature type="signal peptide" evidence="1">
    <location>
        <begin position="1"/>
        <end position="22"/>
    </location>
</feature>
<reference evidence="2 3" key="1">
    <citation type="submission" date="2024-05" db="EMBL/GenBank/DDBJ databases">
        <title>Sphingomonas sp. HF-S3 16S ribosomal RNA gene Genome sequencing and assembly.</title>
        <authorList>
            <person name="Lee H."/>
        </authorList>
    </citation>
    <scope>NUCLEOTIDE SEQUENCE [LARGE SCALE GENOMIC DNA]</scope>
    <source>
        <strain evidence="2 3">HF-S3</strain>
    </source>
</reference>
<protein>
    <submittedName>
        <fullName evidence="2">Uncharacterized protein</fullName>
    </submittedName>
</protein>
<evidence type="ECO:0000256" key="1">
    <source>
        <dbReference type="SAM" id="SignalP"/>
    </source>
</evidence>
<accession>A0ABV0BBM0</accession>
<dbReference type="Proteomes" id="UP001427805">
    <property type="component" value="Unassembled WGS sequence"/>
</dbReference>
<evidence type="ECO:0000313" key="3">
    <source>
        <dbReference type="Proteomes" id="UP001427805"/>
    </source>
</evidence>
<evidence type="ECO:0000313" key="2">
    <source>
        <dbReference type="EMBL" id="MEN3747971.1"/>
    </source>
</evidence>
<dbReference type="EMBL" id="JBDIZK010000007">
    <property type="protein sequence ID" value="MEN3747971.1"/>
    <property type="molecule type" value="Genomic_DNA"/>
</dbReference>
<keyword evidence="3" id="KW-1185">Reference proteome</keyword>
<organism evidence="2 3">
    <name type="scientific">Sphingomonas rustica</name>
    <dbReference type="NCBI Taxonomy" id="3103142"/>
    <lineage>
        <taxon>Bacteria</taxon>
        <taxon>Pseudomonadati</taxon>
        <taxon>Pseudomonadota</taxon>
        <taxon>Alphaproteobacteria</taxon>
        <taxon>Sphingomonadales</taxon>
        <taxon>Sphingomonadaceae</taxon>
        <taxon>Sphingomonas</taxon>
    </lineage>
</organism>
<comment type="caution">
    <text evidence="2">The sequence shown here is derived from an EMBL/GenBank/DDBJ whole genome shotgun (WGS) entry which is preliminary data.</text>
</comment>
<proteinExistence type="predicted"/>
<keyword evidence="1" id="KW-0732">Signal</keyword>
<dbReference type="RefSeq" id="WP_346246987.1">
    <property type="nucleotide sequence ID" value="NZ_JBDIZK010000007.1"/>
</dbReference>
<name>A0ABV0BBM0_9SPHN</name>
<feature type="chain" id="PRO_5046081713" evidence="1">
    <location>
        <begin position="23"/>
        <end position="140"/>
    </location>
</feature>
<sequence length="140" mass="14801">MKKFASVLAAAATFCLAAPVMAQDDVISILLGKTDEVFASKGFKPTGWTQRGTLANGGSKTFKLTLAGDGPYAVIGMCDTDCEDVNLVISDASGAEVDKDVETDDAPIVLLEKPGTYSVRIDMKACKTDSCDYGMRAFTQ</sequence>
<gene>
    <name evidence="2" type="ORF">TPR58_12415</name>
</gene>